<evidence type="ECO:0000256" key="6">
    <source>
        <dbReference type="SAM" id="Coils"/>
    </source>
</evidence>
<evidence type="ECO:0000313" key="9">
    <source>
        <dbReference type="Proteomes" id="UP000827889"/>
    </source>
</evidence>
<evidence type="ECO:0000256" key="2">
    <source>
        <dbReference type="ARBA" id="ARBA00005885"/>
    </source>
</evidence>
<dbReference type="RefSeq" id="XP_030531066.1">
    <property type="nucleotide sequence ID" value="XM_030675206.1"/>
</dbReference>
<accession>A0A8B8P8H3</accession>
<organism evidence="9 10">
    <name type="scientific">Rhodamnia argentea</name>
    <dbReference type="NCBI Taxonomy" id="178133"/>
    <lineage>
        <taxon>Eukaryota</taxon>
        <taxon>Viridiplantae</taxon>
        <taxon>Streptophyta</taxon>
        <taxon>Embryophyta</taxon>
        <taxon>Tracheophyta</taxon>
        <taxon>Spermatophyta</taxon>
        <taxon>Magnoliopsida</taxon>
        <taxon>eudicotyledons</taxon>
        <taxon>Gunneridae</taxon>
        <taxon>Pentapetalae</taxon>
        <taxon>rosids</taxon>
        <taxon>malvids</taxon>
        <taxon>Myrtales</taxon>
        <taxon>Myrtaceae</taxon>
        <taxon>Myrtoideae</taxon>
        <taxon>Myrteae</taxon>
        <taxon>Australasian group</taxon>
        <taxon>Rhodamnia</taxon>
    </lineage>
</organism>
<evidence type="ECO:0000256" key="5">
    <source>
        <dbReference type="ARBA" id="ARBA00023212"/>
    </source>
</evidence>
<evidence type="ECO:0000256" key="3">
    <source>
        <dbReference type="ARBA" id="ARBA00022490"/>
    </source>
</evidence>
<keyword evidence="5" id="KW-0206">Cytoskeleton</keyword>
<dbReference type="OrthoDB" id="621651at2759"/>
<dbReference type="AlphaFoldDB" id="A0A8B8P8H3"/>
<evidence type="ECO:0000313" key="10">
    <source>
        <dbReference type="RefSeq" id="XP_030531066.1"/>
    </source>
</evidence>
<feature type="coiled-coil region" evidence="6">
    <location>
        <begin position="469"/>
        <end position="504"/>
    </location>
</feature>
<dbReference type="KEGG" id="rarg:115741333"/>
<dbReference type="Proteomes" id="UP000827889">
    <property type="component" value="Chromosome 8"/>
</dbReference>
<dbReference type="PANTHER" id="PTHR47067">
    <property type="entry name" value="TPX2 (TARGETING PROTEIN FOR XKLP2) PROTEIN FAMILY-RELATED"/>
    <property type="match status" value="1"/>
</dbReference>
<evidence type="ECO:0000256" key="1">
    <source>
        <dbReference type="ARBA" id="ARBA00004245"/>
    </source>
</evidence>
<keyword evidence="6" id="KW-0175">Coiled coil</keyword>
<reference evidence="10 11" key="1">
    <citation type="submission" date="2025-04" db="UniProtKB">
        <authorList>
            <consortium name="RefSeq"/>
        </authorList>
    </citation>
    <scope>IDENTIFICATION</scope>
</reference>
<dbReference type="InterPro" id="IPR027329">
    <property type="entry name" value="TPX2_C"/>
</dbReference>
<proteinExistence type="inferred from homology"/>
<comment type="subcellular location">
    <subcellularLocation>
        <location evidence="1">Cytoplasm</location>
        <location evidence="1">Cytoskeleton</location>
    </subcellularLocation>
</comment>
<feature type="region of interest" description="Disordered" evidence="7">
    <location>
        <begin position="311"/>
        <end position="341"/>
    </location>
</feature>
<gene>
    <name evidence="10 11" type="primary">LOC115741333</name>
</gene>
<evidence type="ECO:0000256" key="4">
    <source>
        <dbReference type="ARBA" id="ARBA00022701"/>
    </source>
</evidence>
<keyword evidence="9" id="KW-1185">Reference proteome</keyword>
<evidence type="ECO:0000256" key="7">
    <source>
        <dbReference type="SAM" id="MobiDB-lite"/>
    </source>
</evidence>
<dbReference type="PANTHER" id="PTHR47067:SF7">
    <property type="entry name" value="TPX2 (TARGETING PROTEIN FOR XKLP2) PROTEIN FAMILY"/>
    <property type="match status" value="1"/>
</dbReference>
<feature type="region of interest" description="Disordered" evidence="7">
    <location>
        <begin position="523"/>
        <end position="615"/>
    </location>
</feature>
<name>A0A8B8P8H3_9MYRT</name>
<dbReference type="RefSeq" id="XP_030531067.1">
    <property type="nucleotide sequence ID" value="XM_030675207.1"/>
</dbReference>
<feature type="compositionally biased region" description="Low complexity" evidence="7">
    <location>
        <begin position="311"/>
        <end position="322"/>
    </location>
</feature>
<dbReference type="GO" id="GO:0005874">
    <property type="term" value="C:microtubule"/>
    <property type="evidence" value="ECO:0007669"/>
    <property type="project" value="UniProtKB-KW"/>
</dbReference>
<evidence type="ECO:0000313" key="11">
    <source>
        <dbReference type="RefSeq" id="XP_030531067.1"/>
    </source>
</evidence>
<feature type="domain" description="TPX2 C-terminal" evidence="8">
    <location>
        <begin position="464"/>
        <end position="529"/>
    </location>
</feature>
<dbReference type="InterPro" id="IPR044216">
    <property type="entry name" value="WDL7"/>
</dbReference>
<evidence type="ECO:0000259" key="8">
    <source>
        <dbReference type="Pfam" id="PF06886"/>
    </source>
</evidence>
<keyword evidence="4" id="KW-0493">Microtubule</keyword>
<dbReference type="Pfam" id="PF06886">
    <property type="entry name" value="TPX2"/>
    <property type="match status" value="1"/>
</dbReference>
<sequence>MGDSTCFMQPFSYASGLPGEQSEGNPIHALQQSISFGRFVTDSVSWDKWSVSSHNRYVEEAEKFSRPGSVAQKKAFFEAHYKEIAARKAAALLEQQANAALADAAKPRCEVGLRNPTCYEFPAGVSSSQTILGESREVQEDNNKAGSAIEGSEIVWNVEVKETRVIEEIKEVNRSKEDEGADLVTEAQVDANDYVAEQLLGQLEDVDGRKEVNEIEQSWTLEMEKPLLKNDEADLATEAQVHITGYVAEELSGQLENVYNHEEVMEIEQSGTPEMEKPLLKQNSADQGVLVSKKKSAGFSLKSVVCLQASSSPSTPVKSTTTALSWKERGATPTGSKSKQDCMYRTRTTPKQLLHGNLTPVRELKRRTPTFPGKTASSRIGVNSYKLNKECQTPLKTPTMVHANRVLKHSLVTPQSANRRTPRDGSAVETLNTGPKRRSLARDCSKFLSACKNKLQSPSLSTPFRLRTEERAARRKEKLEEKFNADEKEKVQLQKKVKEKAESEMRKFRQSFCFKARPLPDFYKEKTMPPGDGHMKKPPGACPQTPKSGKKPTTTTTAVQSTSFQPCQRPLFDSNNNNNNVSKQVQGKNHRLLFPKPSRSALIAHENRSPNIQLA</sequence>
<dbReference type="GeneID" id="115741333"/>
<feature type="compositionally biased region" description="Low complexity" evidence="7">
    <location>
        <begin position="543"/>
        <end position="565"/>
    </location>
</feature>
<comment type="similarity">
    <text evidence="2">Belongs to the TPX2 family.</text>
</comment>
<keyword evidence="3" id="KW-0963">Cytoplasm</keyword>
<protein>
    <submittedName>
        <fullName evidence="10 11">Protein WVD2-like 7 isoform X1</fullName>
    </submittedName>
</protein>